<evidence type="ECO:0008006" key="8">
    <source>
        <dbReference type="Google" id="ProtNLM"/>
    </source>
</evidence>
<dbReference type="RefSeq" id="WP_094789998.1">
    <property type="nucleotide sequence ID" value="NZ_NDXW01000011.1"/>
</dbReference>
<dbReference type="InterPro" id="IPR028974">
    <property type="entry name" value="TSP_type-3_rpt"/>
</dbReference>
<evidence type="ECO:0000256" key="4">
    <source>
        <dbReference type="ARBA" id="ARBA00022837"/>
    </source>
</evidence>
<dbReference type="InterPro" id="IPR053180">
    <property type="entry name" value="Ca-binding_acidic-repeat"/>
</dbReference>
<feature type="region of interest" description="Disordered" evidence="5">
    <location>
        <begin position="868"/>
        <end position="895"/>
    </location>
</feature>
<evidence type="ECO:0000256" key="3">
    <source>
        <dbReference type="ARBA" id="ARBA00022729"/>
    </source>
</evidence>
<evidence type="ECO:0000313" key="7">
    <source>
        <dbReference type="Proteomes" id="UP000257039"/>
    </source>
</evidence>
<reference evidence="6 7" key="1">
    <citation type="submission" date="2017-04" db="EMBL/GenBank/DDBJ databases">
        <title>Draft genome sequence of Zooshikella ganghwensis VG4 isolated from Red Sea sediments.</title>
        <authorList>
            <person name="Rehman Z."/>
            <person name="Alam I."/>
            <person name="Kamau A."/>
            <person name="Bajic V."/>
            <person name="Leiknes T."/>
        </authorList>
    </citation>
    <scope>NUCLEOTIDE SEQUENCE [LARGE SCALE GENOMIC DNA]</scope>
    <source>
        <strain evidence="6 7">VG4</strain>
    </source>
</reference>
<dbReference type="Proteomes" id="UP000257039">
    <property type="component" value="Unassembled WGS sequence"/>
</dbReference>
<protein>
    <recommendedName>
        <fullName evidence="8">PA14 domain-containing protein</fullName>
    </recommendedName>
</protein>
<feature type="compositionally biased region" description="Basic and acidic residues" evidence="5">
    <location>
        <begin position="186"/>
        <end position="196"/>
    </location>
</feature>
<feature type="region of interest" description="Disordered" evidence="5">
    <location>
        <begin position="186"/>
        <end position="229"/>
    </location>
</feature>
<organism evidence="6 7">
    <name type="scientific">Zooshikella ganghwensis</name>
    <dbReference type="NCBI Taxonomy" id="202772"/>
    <lineage>
        <taxon>Bacteria</taxon>
        <taxon>Pseudomonadati</taxon>
        <taxon>Pseudomonadota</taxon>
        <taxon>Gammaproteobacteria</taxon>
        <taxon>Oceanospirillales</taxon>
        <taxon>Zooshikellaceae</taxon>
        <taxon>Zooshikella</taxon>
    </lineage>
</organism>
<name>A0A4P9VFU4_9GAMM</name>
<dbReference type="PANTHER" id="PTHR37467">
    <property type="entry name" value="EXPORTED CALCIUM-BINDING GLYCOPROTEIN-RELATED"/>
    <property type="match status" value="1"/>
</dbReference>
<evidence type="ECO:0000256" key="1">
    <source>
        <dbReference type="ARBA" id="ARBA00004613"/>
    </source>
</evidence>
<keyword evidence="4" id="KW-0106">Calcium</keyword>
<keyword evidence="7" id="KW-1185">Reference proteome</keyword>
<comment type="caution">
    <text evidence="6">The sequence shown here is derived from an EMBL/GenBank/DDBJ whole genome shotgun (WGS) entry which is preliminary data.</text>
</comment>
<evidence type="ECO:0000256" key="2">
    <source>
        <dbReference type="ARBA" id="ARBA00022525"/>
    </source>
</evidence>
<feature type="compositionally biased region" description="Acidic residues" evidence="5">
    <location>
        <begin position="637"/>
        <end position="649"/>
    </location>
</feature>
<evidence type="ECO:0000256" key="5">
    <source>
        <dbReference type="SAM" id="MobiDB-lite"/>
    </source>
</evidence>
<dbReference type="SUPFAM" id="SSF103647">
    <property type="entry name" value="TSP type-3 repeat"/>
    <property type="match status" value="1"/>
</dbReference>
<feature type="compositionally biased region" description="Acidic residues" evidence="5">
    <location>
        <begin position="868"/>
        <end position="879"/>
    </location>
</feature>
<accession>A0A4P9VFU4</accession>
<keyword evidence="2" id="KW-0964">Secreted</keyword>
<evidence type="ECO:0000313" key="6">
    <source>
        <dbReference type="EMBL" id="RDH41234.1"/>
    </source>
</evidence>
<keyword evidence="3" id="KW-0732">Signal</keyword>
<gene>
    <name evidence="6" type="ORF">B9G39_29420</name>
</gene>
<feature type="region of interest" description="Disordered" evidence="5">
    <location>
        <begin position="635"/>
        <end position="664"/>
    </location>
</feature>
<dbReference type="AlphaFoldDB" id="A0A4P9VFU4"/>
<comment type="subcellular location">
    <subcellularLocation>
        <location evidence="1">Secreted</location>
    </subcellularLocation>
</comment>
<dbReference type="Pfam" id="PF18884">
    <property type="entry name" value="TSP3_bac"/>
    <property type="match status" value="5"/>
</dbReference>
<proteinExistence type="predicted"/>
<sequence length="895" mass="100955">MKSQPAKTGVFQWLDFETDYLGGYYWQHEGEGQWLRNQSSSIEGNGSWKPTDVPYNKQTVIKTTVNSPGGLITYQLNNPKAEQVYELWVDDKKINWWDNRIAEKVNFSAYLSPGKHELKWVLKRQANTPVELEIDNLVIPALPDSDQDGLPDGFEYVAYNNLTAHTRVSAKTTDSDNDGASDLVELEKRTNPHDADTDNDTMPDGWEIKHNLDPNTYGSVEDADNDGVNDHEEWVAGTDPTDPESFQKMHIDFEDGTLGEYYWQTSEKGQWKVVDAVNGSGKVLKPEVAVGETTWIRTKVYVTKESKLRFFLHKTKGATLTLSGSVSDTWASSIEKDWGSRGFTLQPGWNEIKFTYTQNKEAGYVELDTILIPATEDSDEDGLVDWLEVFHGGELTQYGADTDPTLDTDNDGAPDLVELEKLSNPRDADTDDDTMPDGWEIKYNLDPNTYGSVEDADNDGISDHEEWVTGTDPTDPESFQKMHIDFEDGTLGEYYWQTSEKGQWKVVDAVNGSGKVLKPEVAVGETTWIRTKVYVTKESKLRFFLHKTKGATLTLSGSVSDTWASSIEKDWGSRGFTLQPGWNEIKFTYTQNKEAGYVELDTLLIPALPDSDNDGAIDGWEYLFFGNLDQSFNDPATDTDNDGLTDLEESALSTNPKEKDTDGDTMPDAWEVLYKFNPLNFDYLTDSDQDGARDLEEWITGTNPRDPNDKRRIRIDFEDDGLGGYYWQHTEAGRWEIAEAKSGEGHVWRSVATKGQSAYVKTHINVPVQSKLRFFITKTSGGNFYLYVDGKQVDFWNSSQTKSRRSRGYTLEPGQHSVEFRYTQSEETGFVEIDELIIPALPDSDSDGVTDGWEYHYFNKLDHDLTQDSDEDGVTDFDEFQAGSDPTDALNGNSL</sequence>
<dbReference type="InterPro" id="IPR059100">
    <property type="entry name" value="TSP3_bac"/>
</dbReference>
<dbReference type="PANTHER" id="PTHR37467:SF1">
    <property type="entry name" value="EXPORTED CALCIUM-BINDING GLYCOPROTEIN"/>
    <property type="match status" value="1"/>
</dbReference>
<dbReference type="GO" id="GO:0005509">
    <property type="term" value="F:calcium ion binding"/>
    <property type="evidence" value="ECO:0007669"/>
    <property type="project" value="InterPro"/>
</dbReference>
<dbReference type="EMBL" id="NDXW01000011">
    <property type="protein sequence ID" value="RDH41234.1"/>
    <property type="molecule type" value="Genomic_DNA"/>
</dbReference>